<dbReference type="EMBL" id="MKKU01000018">
    <property type="protein sequence ID" value="RNF27039.1"/>
    <property type="molecule type" value="Genomic_DNA"/>
</dbReference>
<dbReference type="OrthoDB" id="246559at2759"/>
<feature type="region of interest" description="Disordered" evidence="1">
    <location>
        <begin position="453"/>
        <end position="481"/>
    </location>
</feature>
<dbReference type="GeneID" id="40314287"/>
<name>A0A422QAQ2_9TRYP</name>
<dbReference type="Proteomes" id="UP000284403">
    <property type="component" value="Unassembled WGS sequence"/>
</dbReference>
<sequence>MSKPPGATDASETLEGLSRVIREAINNGCTDMLRRYHSQLVSRVLVLSSSIIETTALALRTDVTSASAPGGERQEDPKALIPRRSPDPGKRTPASGKTYKSNTISNGGDKMRRGKRPTRDRALTLPLLLTPPLEVGPTMNRCATSAVTVNVSDILSSTNAAPSLPHFTSSVKRPVEGERCGARGRGSSSEVMYLSGMREMGQPFVQDEALTDEEVRATLSLVAQASIKDKKQEEIQHSYYELLCVRSCELATPASPISSPYSVGNEGRCVRAGCFTKSIYAHHPSVNEEAASPMLTPPKSIKEKKQVNMRGASSQRPSLSPSSLMSTPARSPYVKTWKNGRRSVVSSKSKTAAMATGAAKGAAAKAIEDVSSVSPIVWRPVTPSMGTGTGVNCKRSRGRAGGQPICNKKEDCLGKNAQGEEDKVVGKDNATQFVLRTEGRVYTLHYTTPLCTQRKEANDEPTVGDGTSSPISISVVSPQSP</sequence>
<dbReference type="AlphaFoldDB" id="A0A422QAQ2"/>
<reference evidence="2 3" key="1">
    <citation type="journal article" date="2018" name="BMC Genomics">
        <title>Genomic comparison of Trypanosoma conorhini and Trypanosoma rangeli to Trypanosoma cruzi strains of high and low virulence.</title>
        <authorList>
            <person name="Bradwell K.R."/>
            <person name="Koparde V.N."/>
            <person name="Matveyev A.V."/>
            <person name="Serrano M.G."/>
            <person name="Alves J.M."/>
            <person name="Parikh H."/>
            <person name="Huang B."/>
            <person name="Lee V."/>
            <person name="Espinosa-Alvarez O."/>
            <person name="Ortiz P.A."/>
            <person name="Costa-Martins A.G."/>
            <person name="Teixeira M.M."/>
            <person name="Buck G.A."/>
        </authorList>
    </citation>
    <scope>NUCLEOTIDE SEQUENCE [LARGE SCALE GENOMIC DNA]</scope>
    <source>
        <strain evidence="2 3">025E</strain>
    </source>
</reference>
<feature type="compositionally biased region" description="Basic and acidic residues" evidence="1">
    <location>
        <begin position="72"/>
        <end position="90"/>
    </location>
</feature>
<protein>
    <submittedName>
        <fullName evidence="2">Uncharacterized protein</fullName>
    </submittedName>
</protein>
<evidence type="ECO:0000313" key="2">
    <source>
        <dbReference type="EMBL" id="RNF27039.1"/>
    </source>
</evidence>
<evidence type="ECO:0000256" key="1">
    <source>
        <dbReference type="SAM" id="MobiDB-lite"/>
    </source>
</evidence>
<feature type="region of interest" description="Disordered" evidence="1">
    <location>
        <begin position="64"/>
        <end position="121"/>
    </location>
</feature>
<accession>A0A422QAQ2</accession>
<dbReference type="RefSeq" id="XP_029232245.1">
    <property type="nucleotide sequence ID" value="XM_029367616.1"/>
</dbReference>
<evidence type="ECO:0000313" key="3">
    <source>
        <dbReference type="Proteomes" id="UP000284403"/>
    </source>
</evidence>
<proteinExistence type="predicted"/>
<feature type="compositionally biased region" description="Low complexity" evidence="1">
    <location>
        <begin position="313"/>
        <end position="326"/>
    </location>
</feature>
<feature type="region of interest" description="Disordered" evidence="1">
    <location>
        <begin position="290"/>
        <end position="332"/>
    </location>
</feature>
<organism evidence="2 3">
    <name type="scientific">Trypanosoma conorhini</name>
    <dbReference type="NCBI Taxonomy" id="83891"/>
    <lineage>
        <taxon>Eukaryota</taxon>
        <taxon>Discoba</taxon>
        <taxon>Euglenozoa</taxon>
        <taxon>Kinetoplastea</taxon>
        <taxon>Metakinetoplastina</taxon>
        <taxon>Trypanosomatida</taxon>
        <taxon>Trypanosomatidae</taxon>
        <taxon>Trypanosoma</taxon>
    </lineage>
</organism>
<gene>
    <name evidence="2" type="ORF">Tco025E_00676</name>
</gene>
<feature type="compositionally biased region" description="Low complexity" evidence="1">
    <location>
        <begin position="468"/>
        <end position="481"/>
    </location>
</feature>
<comment type="caution">
    <text evidence="2">The sequence shown here is derived from an EMBL/GenBank/DDBJ whole genome shotgun (WGS) entry which is preliminary data.</text>
</comment>
<keyword evidence="3" id="KW-1185">Reference proteome</keyword>